<name>A0ABD3JU27_EUCGL</name>
<sequence>MPLPWKKSRVTRISRLVADLQSSPRRGGSLVVETDFPTSLIDLFVKNRDRLRKPSRRKAEEEEEEEEEPLELQISDPVLQISD</sequence>
<accession>A0ABD3JU27</accession>
<dbReference type="Proteomes" id="UP001634007">
    <property type="component" value="Unassembled WGS sequence"/>
</dbReference>
<evidence type="ECO:0000313" key="3">
    <source>
        <dbReference type="Proteomes" id="UP001634007"/>
    </source>
</evidence>
<feature type="region of interest" description="Disordered" evidence="1">
    <location>
        <begin position="52"/>
        <end position="83"/>
    </location>
</feature>
<dbReference type="AlphaFoldDB" id="A0ABD3JU27"/>
<evidence type="ECO:0000256" key="1">
    <source>
        <dbReference type="SAM" id="MobiDB-lite"/>
    </source>
</evidence>
<dbReference type="EMBL" id="JBJKBG010000007">
    <property type="protein sequence ID" value="KAL3729713.1"/>
    <property type="molecule type" value="Genomic_DNA"/>
</dbReference>
<gene>
    <name evidence="2" type="ORF">ACJRO7_026795</name>
</gene>
<reference evidence="2 3" key="1">
    <citation type="submission" date="2024-11" db="EMBL/GenBank/DDBJ databases">
        <title>Chromosome-level genome assembly of Eucalyptus globulus Labill. provides insights into its genome evolution.</title>
        <authorList>
            <person name="Li X."/>
        </authorList>
    </citation>
    <scope>NUCLEOTIDE SEQUENCE [LARGE SCALE GENOMIC DNA]</scope>
    <source>
        <strain evidence="2">CL2024</strain>
        <tissue evidence="2">Fresh tender leaves</tissue>
    </source>
</reference>
<feature type="compositionally biased region" description="Acidic residues" evidence="1">
    <location>
        <begin position="61"/>
        <end position="70"/>
    </location>
</feature>
<proteinExistence type="predicted"/>
<organism evidence="2 3">
    <name type="scientific">Eucalyptus globulus</name>
    <name type="common">Tasmanian blue gum</name>
    <dbReference type="NCBI Taxonomy" id="34317"/>
    <lineage>
        <taxon>Eukaryota</taxon>
        <taxon>Viridiplantae</taxon>
        <taxon>Streptophyta</taxon>
        <taxon>Embryophyta</taxon>
        <taxon>Tracheophyta</taxon>
        <taxon>Spermatophyta</taxon>
        <taxon>Magnoliopsida</taxon>
        <taxon>eudicotyledons</taxon>
        <taxon>Gunneridae</taxon>
        <taxon>Pentapetalae</taxon>
        <taxon>rosids</taxon>
        <taxon>malvids</taxon>
        <taxon>Myrtales</taxon>
        <taxon>Myrtaceae</taxon>
        <taxon>Myrtoideae</taxon>
        <taxon>Eucalypteae</taxon>
        <taxon>Eucalyptus</taxon>
    </lineage>
</organism>
<dbReference type="PANTHER" id="PTHR36381:SF1">
    <property type="entry name" value="ETHYLENE-REGULATED TRANSCRIPT 2 (ERT2)"/>
    <property type="match status" value="1"/>
</dbReference>
<protein>
    <submittedName>
        <fullName evidence="2">Uncharacterized protein</fullName>
    </submittedName>
</protein>
<comment type="caution">
    <text evidence="2">The sequence shown here is derived from an EMBL/GenBank/DDBJ whole genome shotgun (WGS) entry which is preliminary data.</text>
</comment>
<evidence type="ECO:0000313" key="2">
    <source>
        <dbReference type="EMBL" id="KAL3729713.1"/>
    </source>
</evidence>
<keyword evidence="3" id="KW-1185">Reference proteome</keyword>
<dbReference type="PANTHER" id="PTHR36381">
    <property type="entry name" value="ETHYLENE-REGULATED TRANSCRIPT 2 (ERT2)"/>
    <property type="match status" value="1"/>
</dbReference>